<reference evidence="2" key="1">
    <citation type="submission" date="2020-03" db="EMBL/GenBank/DDBJ databases">
        <title>The deep terrestrial virosphere.</title>
        <authorList>
            <person name="Holmfeldt K."/>
            <person name="Nilsson E."/>
            <person name="Simone D."/>
            <person name="Lopez-Fernandez M."/>
            <person name="Wu X."/>
            <person name="de Brujin I."/>
            <person name="Lundin D."/>
            <person name="Andersson A."/>
            <person name="Bertilsson S."/>
            <person name="Dopson M."/>
        </authorList>
    </citation>
    <scope>NUCLEOTIDE SEQUENCE</scope>
    <source>
        <strain evidence="2">MM415A01195</strain>
        <strain evidence="3">MM415B02313</strain>
    </source>
</reference>
<dbReference type="InterPro" id="IPR008258">
    <property type="entry name" value="Transglycosylase_SLT_dom_1"/>
</dbReference>
<dbReference type="AlphaFoldDB" id="A0A6M3K7Z6"/>
<dbReference type="EMBL" id="MT142543">
    <property type="protein sequence ID" value="QJA84946.1"/>
    <property type="molecule type" value="Genomic_DNA"/>
</dbReference>
<accession>A0A6M3K7Z6</accession>
<evidence type="ECO:0000313" key="3">
    <source>
        <dbReference type="EMBL" id="QJA84946.1"/>
    </source>
</evidence>
<evidence type="ECO:0000259" key="1">
    <source>
        <dbReference type="Pfam" id="PF01464"/>
    </source>
</evidence>
<dbReference type="Pfam" id="PF01464">
    <property type="entry name" value="SLT"/>
    <property type="match status" value="1"/>
</dbReference>
<organism evidence="2">
    <name type="scientific">viral metagenome</name>
    <dbReference type="NCBI Taxonomy" id="1070528"/>
    <lineage>
        <taxon>unclassified sequences</taxon>
        <taxon>metagenomes</taxon>
        <taxon>organismal metagenomes</taxon>
    </lineage>
</organism>
<proteinExistence type="predicted"/>
<dbReference type="EMBL" id="MT142307">
    <property type="protein sequence ID" value="QJA77878.1"/>
    <property type="molecule type" value="Genomic_DNA"/>
</dbReference>
<gene>
    <name evidence="2" type="ORF">MM415A01195_0015</name>
    <name evidence="3" type="ORF">MM415B02313_0005</name>
</gene>
<sequence>MSPFLDLIRKILGQSPKPLVSPQLISAENIKPESIMTQAVNQLSEQTAPVKTKYGRNPDIPKYNITPEVHKAIQSAAKEFNVPLDLMYDIASSEGGFRANAKNETPEGQKVGIPIGLYQFTPGTWNNDLKNYASMPNTSLKDWKNPQREDPVANARAAAYLIKFGQLGRWEASKPNWGRFYTEEELKSYYSQTPGH</sequence>
<dbReference type="Gene3D" id="1.10.530.10">
    <property type="match status" value="1"/>
</dbReference>
<dbReference type="InterPro" id="IPR023346">
    <property type="entry name" value="Lysozyme-like_dom_sf"/>
</dbReference>
<protein>
    <submittedName>
        <fullName evidence="2">Putative transglycosylase</fullName>
    </submittedName>
</protein>
<feature type="domain" description="Transglycosylase SLT" evidence="1">
    <location>
        <begin position="72"/>
        <end position="163"/>
    </location>
</feature>
<name>A0A6M3K7Z6_9ZZZZ</name>
<evidence type="ECO:0000313" key="2">
    <source>
        <dbReference type="EMBL" id="QJA77878.1"/>
    </source>
</evidence>
<dbReference type="SUPFAM" id="SSF53955">
    <property type="entry name" value="Lysozyme-like"/>
    <property type="match status" value="1"/>
</dbReference>